<dbReference type="RefSeq" id="WP_013160765.1">
    <property type="nucleotide sequence ID" value="NZ_CP010341.1"/>
</dbReference>
<dbReference type="PATRIC" id="fig|66712.6.peg.840"/>
<organism evidence="1">
    <name type="scientific">Propionibacterium freudenreichii subsp. freudenreichii</name>
    <dbReference type="NCBI Taxonomy" id="66712"/>
    <lineage>
        <taxon>Bacteria</taxon>
        <taxon>Bacillati</taxon>
        <taxon>Actinomycetota</taxon>
        <taxon>Actinomycetes</taxon>
        <taxon>Propionibacteriales</taxon>
        <taxon>Propionibacteriaceae</taxon>
        <taxon>Propionibacterium</taxon>
    </lineage>
</organism>
<dbReference type="InterPro" id="IPR032710">
    <property type="entry name" value="NTF2-like_dom_sf"/>
</dbReference>
<dbReference type="KEGG" id="pfre:RM25_0814"/>
<dbReference type="AlphaFoldDB" id="A0A068VP04"/>
<proteinExistence type="predicted"/>
<accession>A0A068VP04</accession>
<protein>
    <recommendedName>
        <fullName evidence="2">SnoaL-like domain-containing protein</fullName>
    </recommendedName>
</protein>
<sequence length="145" mass="16214">MTDSRAEIHDYLTRYAASLAAFDARRAAGLWGTPGMILDDRFAGMLESREAMVRGLEQSYPLYQQLGLDSVGFELLDHQQLSATVVLVHVRWLFLDATGELLTDAVSYYLLRADDDGLRAYVCIETDSAEKLAELAERQGITLPR</sequence>
<evidence type="ECO:0008006" key="2">
    <source>
        <dbReference type="Google" id="ProtNLM"/>
    </source>
</evidence>
<gene>
    <name evidence="1" type="ORF">PFCIRM138_12115</name>
</gene>
<dbReference type="EMBL" id="LM676427">
    <property type="protein sequence ID" value="CEP27139.1"/>
    <property type="molecule type" value="Genomic_DNA"/>
</dbReference>
<reference evidence="1" key="1">
    <citation type="submission" date="2014-08" db="EMBL/GenBank/DDBJ databases">
        <authorList>
            <person name="Falentin Helene"/>
        </authorList>
    </citation>
    <scope>NUCLEOTIDE SEQUENCE</scope>
</reference>
<evidence type="ECO:0000313" key="1">
    <source>
        <dbReference type="EMBL" id="CEP27139.1"/>
    </source>
</evidence>
<dbReference type="GeneID" id="61222456"/>
<dbReference type="SUPFAM" id="SSF54427">
    <property type="entry name" value="NTF2-like"/>
    <property type="match status" value="1"/>
</dbReference>
<name>A0A068VP04_PROFF</name>